<dbReference type="EMBL" id="JARQZJ010000063">
    <property type="protein sequence ID" value="KAK9879895.1"/>
    <property type="molecule type" value="Genomic_DNA"/>
</dbReference>
<name>A0AAW1UBJ2_9CUCU</name>
<feature type="region of interest" description="Disordered" evidence="1">
    <location>
        <begin position="16"/>
        <end position="38"/>
    </location>
</feature>
<comment type="caution">
    <text evidence="2">The sequence shown here is derived from an EMBL/GenBank/DDBJ whole genome shotgun (WGS) entry which is preliminary data.</text>
</comment>
<evidence type="ECO:0000256" key="1">
    <source>
        <dbReference type="SAM" id="MobiDB-lite"/>
    </source>
</evidence>
<reference evidence="2 3" key="1">
    <citation type="submission" date="2023-03" db="EMBL/GenBank/DDBJ databases">
        <title>Genome insight into feeding habits of ladybird beetles.</title>
        <authorList>
            <person name="Li H.-S."/>
            <person name="Huang Y.-H."/>
            <person name="Pang H."/>
        </authorList>
    </citation>
    <scope>NUCLEOTIDE SEQUENCE [LARGE SCALE GENOMIC DNA]</scope>
    <source>
        <strain evidence="2">SYSU_2023b</strain>
        <tissue evidence="2">Whole body</tissue>
    </source>
</reference>
<accession>A0AAW1UBJ2</accession>
<keyword evidence="3" id="KW-1185">Reference proteome</keyword>
<dbReference type="Proteomes" id="UP001431783">
    <property type="component" value="Unassembled WGS sequence"/>
</dbReference>
<organism evidence="2 3">
    <name type="scientific">Henosepilachna vigintioctopunctata</name>
    <dbReference type="NCBI Taxonomy" id="420089"/>
    <lineage>
        <taxon>Eukaryota</taxon>
        <taxon>Metazoa</taxon>
        <taxon>Ecdysozoa</taxon>
        <taxon>Arthropoda</taxon>
        <taxon>Hexapoda</taxon>
        <taxon>Insecta</taxon>
        <taxon>Pterygota</taxon>
        <taxon>Neoptera</taxon>
        <taxon>Endopterygota</taxon>
        <taxon>Coleoptera</taxon>
        <taxon>Polyphaga</taxon>
        <taxon>Cucujiformia</taxon>
        <taxon>Coccinelloidea</taxon>
        <taxon>Coccinellidae</taxon>
        <taxon>Epilachninae</taxon>
        <taxon>Epilachnini</taxon>
        <taxon>Henosepilachna</taxon>
    </lineage>
</organism>
<evidence type="ECO:0000313" key="3">
    <source>
        <dbReference type="Proteomes" id="UP001431783"/>
    </source>
</evidence>
<gene>
    <name evidence="2" type="ORF">WA026_008398</name>
</gene>
<proteinExistence type="predicted"/>
<protein>
    <submittedName>
        <fullName evidence="2">Uncharacterized protein</fullName>
    </submittedName>
</protein>
<dbReference type="AlphaFoldDB" id="A0AAW1UBJ2"/>
<evidence type="ECO:0000313" key="2">
    <source>
        <dbReference type="EMBL" id="KAK9879895.1"/>
    </source>
</evidence>
<sequence length="128" mass="15288">MRSKYQVYEKNCFDKQRESAHRDADRERRLRMDSETRAKQAIQEATRCRSRLKLLTTEFARFHLRWRSRITPRYLIEETSKIALPGSISRGPILGKLETYEVKGPAVPLILSLPMTILQKRWLYHQRN</sequence>